<evidence type="ECO:0000313" key="3">
    <source>
        <dbReference type="Proteomes" id="UP000076078"/>
    </source>
</evidence>
<comment type="caution">
    <text evidence="2">The sequence shown here is derived from an EMBL/GenBank/DDBJ whole genome shotgun (WGS) entry which is preliminary data.</text>
</comment>
<sequence>MKSYLLIFIYLFVLITVCVSACSAATYPSQPETGHPRMYGGHQKFWDTKVKPYLEMDCDKTYTTSDFSVLSMRQAIEQILYSGSICKNNRLTTLSINHQTVKDYYGATAPAFNQYNRDVAGRNAMYLIRFLRACYALNKDATSVCVYSQTQLTDLVNRVITIEYNYWSNWGTWYTYTEFGFDLDSRAPSKFWSLFYDTFYNDLTQAQRDTISAKLDSMMESYTKCYKTTSCWALQNGNNWTGYLSLGAAHLSLSRWYENNTLAVTTMDNILDILKLTKSMITSDGAYVEGISYSSMQMDNVMEIEFLVQNMLGTHVTNINPDFKKTSNWLLDSIMTDSFTTDFGDSHITQYSSITPLFSWYLDEIQGRSASTTVEPCKMLRFWMNHYWYGGFDQGFDLHAFAARNYSALVEGCQSLSDSTGIYPVGGQAVFKKRVATAPSNIPIYIRGQQAYFSSLAMETKYNGYPHTEADFGGIIYSAYGSRILYDLSYGTISKTDKSLQLDNGAAGANTLVIEDAWDSSKPTIINRSQFSPVNGSVERKSFSSGSTVIEYFELEGSDVYGKSQATGGWLKRFKRYGVSLPGGHYLIIDSITKKDSLTSVNPSEYFYSAKDKTSPTTCGLWTSHTSMSLVNGEVEIKPFCNSDKWTENNGFSTTVSRITGSSLLGGSFVYDGAITYESAIDNPQSKFRSRFISTNPITQPEARTFLLVSGETAAKVPTHAVAVTTDCPPSNKCFQVTVDSQLYRVELTSDSDGYLLNCVSTNQDNKFIGCTNAPSTSAGSTTSPSNSDSDVSSSTITNFNPILLIIISVLSSFIYIF</sequence>
<dbReference type="AlphaFoldDB" id="A0A152A0S9"/>
<name>A0A152A0S9_TIELA</name>
<dbReference type="InterPro" id="IPR008929">
    <property type="entry name" value="Chondroitin_lyas"/>
</dbReference>
<feature type="signal peptide" evidence="1">
    <location>
        <begin position="1"/>
        <end position="24"/>
    </location>
</feature>
<dbReference type="SUPFAM" id="SSF48230">
    <property type="entry name" value="Chondroitin AC/alginate lyase"/>
    <property type="match status" value="1"/>
</dbReference>
<accession>A0A152A0S9</accession>
<dbReference type="Proteomes" id="UP000076078">
    <property type="component" value="Unassembled WGS sequence"/>
</dbReference>
<organism evidence="2 3">
    <name type="scientific">Tieghemostelium lacteum</name>
    <name type="common">Slime mold</name>
    <name type="synonym">Dictyostelium lacteum</name>
    <dbReference type="NCBI Taxonomy" id="361077"/>
    <lineage>
        <taxon>Eukaryota</taxon>
        <taxon>Amoebozoa</taxon>
        <taxon>Evosea</taxon>
        <taxon>Eumycetozoa</taxon>
        <taxon>Dictyostelia</taxon>
        <taxon>Dictyosteliales</taxon>
        <taxon>Raperosteliaceae</taxon>
        <taxon>Tieghemostelium</taxon>
    </lineage>
</organism>
<dbReference type="EMBL" id="LODT01000020">
    <property type="protein sequence ID" value="KYQ99684.1"/>
    <property type="molecule type" value="Genomic_DNA"/>
</dbReference>
<evidence type="ECO:0000256" key="1">
    <source>
        <dbReference type="SAM" id="SignalP"/>
    </source>
</evidence>
<proteinExistence type="predicted"/>
<dbReference type="InParanoid" id="A0A152A0S9"/>
<evidence type="ECO:0000313" key="2">
    <source>
        <dbReference type="EMBL" id="KYQ99684.1"/>
    </source>
</evidence>
<keyword evidence="1" id="KW-0732">Signal</keyword>
<dbReference type="Gene3D" id="2.70.98.70">
    <property type="match status" value="1"/>
</dbReference>
<keyword evidence="3" id="KW-1185">Reference proteome</keyword>
<dbReference type="OrthoDB" id="19037at2759"/>
<protein>
    <submittedName>
        <fullName evidence="2">Uncharacterized protein</fullName>
    </submittedName>
</protein>
<reference evidence="2 3" key="1">
    <citation type="submission" date="2015-12" db="EMBL/GenBank/DDBJ databases">
        <title>Dictyostelia acquired genes for synthesis and detection of signals that induce cell-type specialization by lateral gene transfer from prokaryotes.</title>
        <authorList>
            <person name="Gloeckner G."/>
            <person name="Schaap P."/>
        </authorList>
    </citation>
    <scope>NUCLEOTIDE SEQUENCE [LARGE SCALE GENOMIC DNA]</scope>
    <source>
        <strain evidence="2 3">TK</strain>
    </source>
</reference>
<dbReference type="Gene3D" id="1.50.10.100">
    <property type="entry name" value="Chondroitin AC/alginate lyase"/>
    <property type="match status" value="1"/>
</dbReference>
<gene>
    <name evidence="2" type="ORF">DLAC_03622</name>
</gene>
<feature type="chain" id="PRO_5007593435" evidence="1">
    <location>
        <begin position="25"/>
        <end position="818"/>
    </location>
</feature>